<evidence type="ECO:0000259" key="1">
    <source>
        <dbReference type="Pfam" id="PF00535"/>
    </source>
</evidence>
<dbReference type="Pfam" id="PF00535">
    <property type="entry name" value="Glycos_transf_2"/>
    <property type="match status" value="1"/>
</dbReference>
<evidence type="ECO:0000313" key="3">
    <source>
        <dbReference type="Proteomes" id="UP001597205"/>
    </source>
</evidence>
<dbReference type="EMBL" id="JBHTKY010000002">
    <property type="protein sequence ID" value="MFD1164588.1"/>
    <property type="molecule type" value="Genomic_DNA"/>
</dbReference>
<dbReference type="InterPro" id="IPR029044">
    <property type="entry name" value="Nucleotide-diphossugar_trans"/>
</dbReference>
<protein>
    <submittedName>
        <fullName evidence="2">Glycosyltransferase family 2 protein</fullName>
    </submittedName>
</protein>
<dbReference type="Gene3D" id="3.90.550.10">
    <property type="entry name" value="Spore Coat Polysaccharide Biosynthesis Protein SpsA, Chain A"/>
    <property type="match status" value="1"/>
</dbReference>
<dbReference type="PANTHER" id="PTHR43685">
    <property type="entry name" value="GLYCOSYLTRANSFERASE"/>
    <property type="match status" value="1"/>
</dbReference>
<reference evidence="3" key="1">
    <citation type="journal article" date="2019" name="Int. J. Syst. Evol. Microbiol.">
        <title>The Global Catalogue of Microorganisms (GCM) 10K type strain sequencing project: providing services to taxonomists for standard genome sequencing and annotation.</title>
        <authorList>
            <consortium name="The Broad Institute Genomics Platform"/>
            <consortium name="The Broad Institute Genome Sequencing Center for Infectious Disease"/>
            <person name="Wu L."/>
            <person name="Ma J."/>
        </authorList>
    </citation>
    <scope>NUCLEOTIDE SEQUENCE [LARGE SCALE GENOMIC DNA]</scope>
    <source>
        <strain evidence="3">CCUG 52468</strain>
    </source>
</reference>
<comment type="caution">
    <text evidence="2">The sequence shown here is derived from an EMBL/GenBank/DDBJ whole genome shotgun (WGS) entry which is preliminary data.</text>
</comment>
<accession>A0ABW3RHD6</accession>
<evidence type="ECO:0000313" key="2">
    <source>
        <dbReference type="EMBL" id="MFD1164588.1"/>
    </source>
</evidence>
<dbReference type="InterPro" id="IPR001173">
    <property type="entry name" value="Glyco_trans_2-like"/>
</dbReference>
<feature type="domain" description="Glycosyltransferase 2-like" evidence="1">
    <location>
        <begin position="7"/>
        <end position="167"/>
    </location>
</feature>
<sequence length="269" mass="30706">MIPKSISIMVSTYNWPEALERCINSIFLQDHLPDEIIIADDGSREETLILINKLKNTSPIPIIHVWQEDHGFRLGEIRNKAIIASNHEYIIQIDGDIILDSHFISDHISLVEKSAFLCGSRVWITQEQSAEILENPPGFSINRNKFPISTILNSLRNSSLSHFLADKYKKNKPTILRGCNMSFWKSDLLSVNGYNEDIQGWGSEDAELAIRLINKGVKKRFLKFSAVAYHLYHKENSKANFDKNEKILNLTIQNKITWVDNGIQKNGSS</sequence>
<dbReference type="Proteomes" id="UP001597205">
    <property type="component" value="Unassembled WGS sequence"/>
</dbReference>
<dbReference type="CDD" id="cd06420">
    <property type="entry name" value="GT2_Chondriotin_Pol_N"/>
    <property type="match status" value="1"/>
</dbReference>
<name>A0ABW3RHD6_9SPHI</name>
<dbReference type="InterPro" id="IPR050834">
    <property type="entry name" value="Glycosyltransf_2"/>
</dbReference>
<dbReference type="PANTHER" id="PTHR43685:SF3">
    <property type="entry name" value="SLR2126 PROTEIN"/>
    <property type="match status" value="1"/>
</dbReference>
<proteinExistence type="predicted"/>
<organism evidence="2 3">
    <name type="scientific">Sphingobacterium daejeonense</name>
    <dbReference type="NCBI Taxonomy" id="371142"/>
    <lineage>
        <taxon>Bacteria</taxon>
        <taxon>Pseudomonadati</taxon>
        <taxon>Bacteroidota</taxon>
        <taxon>Sphingobacteriia</taxon>
        <taxon>Sphingobacteriales</taxon>
        <taxon>Sphingobacteriaceae</taxon>
        <taxon>Sphingobacterium</taxon>
    </lineage>
</organism>
<gene>
    <name evidence="2" type="ORF">ACFQ2C_03115</name>
</gene>
<dbReference type="SUPFAM" id="SSF53448">
    <property type="entry name" value="Nucleotide-diphospho-sugar transferases"/>
    <property type="match status" value="1"/>
</dbReference>
<dbReference type="RefSeq" id="WP_380894691.1">
    <property type="nucleotide sequence ID" value="NZ_JBHTKY010000002.1"/>
</dbReference>
<keyword evidence="3" id="KW-1185">Reference proteome</keyword>